<sequence>MPHSCFSLKTRSMHKNMCHEFSTLKAQVVHEQVSQAPINSSTIVAQVSKKQLQHVPRESPTVEAHDIHDQVEQETHNSEENDLSREQAVMGNEHPGILRLYGRGVTKSTLKKTMLFEPCLTSNDERMEKMEELKEEMHQRMEEKLEQQKVTTHQEVTNDILGRLNHMYP</sequence>
<reference evidence="2" key="1">
    <citation type="journal article" date="2012" name="Nature">
        <title>The tomato genome sequence provides insights into fleshy fruit evolution.</title>
        <authorList>
            <consortium name="Tomato Genome Consortium"/>
        </authorList>
    </citation>
    <scope>NUCLEOTIDE SEQUENCE [LARGE SCALE GENOMIC DNA]</scope>
    <source>
        <strain evidence="2">cv. Heinz 1706</strain>
    </source>
</reference>
<organism evidence="2">
    <name type="scientific">Solanum lycopersicum</name>
    <name type="common">Tomato</name>
    <name type="synonym">Lycopersicon esculentum</name>
    <dbReference type="NCBI Taxonomy" id="4081"/>
    <lineage>
        <taxon>Eukaryota</taxon>
        <taxon>Viridiplantae</taxon>
        <taxon>Streptophyta</taxon>
        <taxon>Embryophyta</taxon>
        <taxon>Tracheophyta</taxon>
        <taxon>Spermatophyta</taxon>
        <taxon>Magnoliopsida</taxon>
        <taxon>eudicotyledons</taxon>
        <taxon>Gunneridae</taxon>
        <taxon>Pentapetalae</taxon>
        <taxon>asterids</taxon>
        <taxon>lamiids</taxon>
        <taxon>Solanales</taxon>
        <taxon>Solanaceae</taxon>
        <taxon>Solanoideae</taxon>
        <taxon>Solaneae</taxon>
        <taxon>Solanum</taxon>
        <taxon>Solanum subgen. Lycopersicon</taxon>
    </lineage>
</organism>
<evidence type="ECO:0000313" key="3">
    <source>
        <dbReference type="Proteomes" id="UP000004994"/>
    </source>
</evidence>
<dbReference type="Proteomes" id="UP000004994">
    <property type="component" value="Chromosome 8"/>
</dbReference>
<accession>A0A3Q7HPF4</accession>
<dbReference type="AlphaFoldDB" id="A0A3Q7HPF4"/>
<name>A0A3Q7HPF4_SOLLC</name>
<evidence type="ECO:0000256" key="1">
    <source>
        <dbReference type="SAM" id="Coils"/>
    </source>
</evidence>
<protein>
    <submittedName>
        <fullName evidence="2">Uncharacterized protein</fullName>
    </submittedName>
</protein>
<evidence type="ECO:0000313" key="2">
    <source>
        <dbReference type="EnsemblPlants" id="Solyc08g061015.1.1"/>
    </source>
</evidence>
<dbReference type="InParanoid" id="A0A3Q7HPF4"/>
<feature type="coiled-coil region" evidence="1">
    <location>
        <begin position="120"/>
        <end position="150"/>
    </location>
</feature>
<proteinExistence type="predicted"/>
<keyword evidence="3" id="KW-1185">Reference proteome</keyword>
<reference evidence="2" key="2">
    <citation type="submission" date="2019-01" db="UniProtKB">
        <authorList>
            <consortium name="EnsemblPlants"/>
        </authorList>
    </citation>
    <scope>IDENTIFICATION</scope>
    <source>
        <strain evidence="2">cv. Heinz 1706</strain>
    </source>
</reference>
<keyword evidence="1" id="KW-0175">Coiled coil</keyword>
<dbReference type="EnsemblPlants" id="Solyc08g061015.1.1">
    <property type="protein sequence ID" value="Solyc08g061015.1.1"/>
    <property type="gene ID" value="Solyc08g061015.1"/>
</dbReference>
<dbReference type="Gramene" id="Solyc08g061015.1.1">
    <property type="protein sequence ID" value="Solyc08g061015.1.1"/>
    <property type="gene ID" value="Solyc08g061015.1"/>
</dbReference>